<evidence type="ECO:0000313" key="8">
    <source>
        <dbReference type="Proteomes" id="UP000426235"/>
    </source>
</evidence>
<name>A0A6I6GQ79_9PSED</name>
<keyword evidence="1" id="KW-1003">Cell membrane</keyword>
<evidence type="ECO:0000256" key="4">
    <source>
        <dbReference type="ARBA" id="ARBA00023136"/>
    </source>
</evidence>
<protein>
    <submittedName>
        <fullName evidence="7">DUF1049 domain-containing protein</fullName>
    </submittedName>
</protein>
<evidence type="ECO:0000256" key="5">
    <source>
        <dbReference type="SAM" id="Phobius"/>
    </source>
</evidence>
<dbReference type="AlphaFoldDB" id="A0A6I6GQ79"/>
<feature type="transmembrane region" description="Helical" evidence="5">
    <location>
        <begin position="42"/>
        <end position="69"/>
    </location>
</feature>
<evidence type="ECO:0000313" key="7">
    <source>
        <dbReference type="EMBL" id="QGW76520.1"/>
    </source>
</evidence>
<dbReference type="EMBL" id="CP046621">
    <property type="protein sequence ID" value="QGW76520.1"/>
    <property type="molecule type" value="Genomic_DNA"/>
</dbReference>
<accession>A0A6I6GQ79</accession>
<evidence type="ECO:0000256" key="2">
    <source>
        <dbReference type="ARBA" id="ARBA00022692"/>
    </source>
</evidence>
<sequence length="80" mass="8586">MRNLKRALVVLFILALATLVLFFVLENQQVVALVMFGWSAPALPLSVVVLAALLLGLLVGPLMGVYVGLRAKGRARRISG</sequence>
<proteinExistence type="predicted"/>
<keyword evidence="4 5" id="KW-0472">Membrane</keyword>
<evidence type="ECO:0000256" key="3">
    <source>
        <dbReference type="ARBA" id="ARBA00022989"/>
    </source>
</evidence>
<dbReference type="Pfam" id="PF06305">
    <property type="entry name" value="LapA_dom"/>
    <property type="match status" value="1"/>
</dbReference>
<evidence type="ECO:0000256" key="1">
    <source>
        <dbReference type="ARBA" id="ARBA00022475"/>
    </source>
</evidence>
<dbReference type="InterPro" id="IPR010445">
    <property type="entry name" value="LapA_dom"/>
</dbReference>
<dbReference type="GO" id="GO:0005886">
    <property type="term" value="C:plasma membrane"/>
    <property type="evidence" value="ECO:0007669"/>
    <property type="project" value="InterPro"/>
</dbReference>
<evidence type="ECO:0000259" key="6">
    <source>
        <dbReference type="Pfam" id="PF06305"/>
    </source>
</evidence>
<reference evidence="7" key="1">
    <citation type="submission" date="2019-12" db="EMBL/GenBank/DDBJ databases">
        <title>Hybrid Genome Assemblies of two High G+C Isolates from Undergraduate Microbiology Courses.</title>
        <authorList>
            <person name="Ne Ville C.J."/>
            <person name="Enright D."/>
            <person name="Hernandez I."/>
            <person name="Dodsworth J."/>
            <person name="Orwin P.M."/>
        </authorList>
    </citation>
    <scope>NUCLEOTIDE SEQUENCE [LARGE SCALE GENOMIC DNA]</scope>
    <source>
        <strain evidence="7">Neo</strain>
    </source>
</reference>
<keyword evidence="8" id="KW-1185">Reference proteome</keyword>
<organism evidence="7 8">
    <name type="scientific">Pseudomonas alkylphenolica</name>
    <dbReference type="NCBI Taxonomy" id="237609"/>
    <lineage>
        <taxon>Bacteria</taxon>
        <taxon>Pseudomonadati</taxon>
        <taxon>Pseudomonadota</taxon>
        <taxon>Gammaproteobacteria</taxon>
        <taxon>Pseudomonadales</taxon>
        <taxon>Pseudomonadaceae</taxon>
        <taxon>Pseudomonas</taxon>
    </lineage>
</organism>
<gene>
    <name evidence="7" type="ORF">GPJ81_07445</name>
</gene>
<keyword evidence="2 5" id="KW-0812">Transmembrane</keyword>
<dbReference type="Proteomes" id="UP000426235">
    <property type="component" value="Chromosome"/>
</dbReference>
<feature type="domain" description="Lipopolysaccharide assembly protein A" evidence="6">
    <location>
        <begin position="26"/>
        <end position="77"/>
    </location>
</feature>
<keyword evidence="3 5" id="KW-1133">Transmembrane helix</keyword>
<dbReference type="RefSeq" id="WP_157191652.1">
    <property type="nucleotide sequence ID" value="NZ_CP046621.1"/>
</dbReference>